<evidence type="ECO:0000313" key="11">
    <source>
        <dbReference type="Proteomes" id="UP000734854"/>
    </source>
</evidence>
<dbReference type="GO" id="GO:0004497">
    <property type="term" value="F:monooxygenase activity"/>
    <property type="evidence" value="ECO:0007669"/>
    <property type="project" value="UniProtKB-KW"/>
</dbReference>
<protein>
    <recommendedName>
        <fullName evidence="12">Cytochrome P450 78A5</fullName>
    </recommendedName>
</protein>
<evidence type="ECO:0000256" key="8">
    <source>
        <dbReference type="RuleBase" id="RU000461"/>
    </source>
</evidence>
<keyword evidence="9" id="KW-0472">Membrane</keyword>
<dbReference type="PROSITE" id="PS00086">
    <property type="entry name" value="CYTOCHROME_P450"/>
    <property type="match status" value="1"/>
</dbReference>
<evidence type="ECO:0000256" key="4">
    <source>
        <dbReference type="ARBA" id="ARBA00022723"/>
    </source>
</evidence>
<keyword evidence="7 8" id="KW-0503">Monooxygenase</keyword>
<dbReference type="OrthoDB" id="3934656at2759"/>
<evidence type="ECO:0008006" key="12">
    <source>
        <dbReference type="Google" id="ProtNLM"/>
    </source>
</evidence>
<keyword evidence="3 8" id="KW-0349">Heme</keyword>
<dbReference type="EMBL" id="JACMSC010000021">
    <property type="protein sequence ID" value="KAG6471115.1"/>
    <property type="molecule type" value="Genomic_DNA"/>
</dbReference>
<comment type="similarity">
    <text evidence="2 8">Belongs to the cytochrome P450 family.</text>
</comment>
<keyword evidence="9" id="KW-1133">Transmembrane helix</keyword>
<sequence length="513" mass="57191">MDSPSVFDSSLHLVFLPTAAALPQIAAVVAVAFAVLWFHPGGLAWALSRAGRSIPGPNSMVLALSGSVAHRALSRLAHSLRAADLMVFSVGLTRFILASRPETAREILNSSAFSDRPVKESAYELLFHRAIGFAPFGDYWRRLRRISATYLFSPMRVASFEEHRVKIGQQMIRGIMACMDSTGVVGVKKILHFGSLSNIMMSVFGQKFDFDHGEGAELDELVTEGYELLGAFNWSDHFPLLRWMDPQGIRKRCKRLSATVNVFFGRIIEEHRRRRVDGVLPEGVTADFVDVLLDLQKEESLSDSDMIAVLFEMIFRGTDTVAILLEWIMARMVLHPDIQRKAQSEIDDVLGSSRRPISDSDVPRMPFLQSIVKEALRLHPPGPLLSWARLAVHDTHVGDHFVPAGTTAMVNMYAITHDESVWEDPEAFKPERFMEESVSVLGSDLRLAPFGSGRRVCPGKALALATVHLWVAQLLQGFYWVPAAPDIEVDLTECLKMSMEMKNPLVCRALPRS</sequence>
<dbReference type="GO" id="GO:0005506">
    <property type="term" value="F:iron ion binding"/>
    <property type="evidence" value="ECO:0007669"/>
    <property type="project" value="InterPro"/>
</dbReference>
<dbReference type="InterPro" id="IPR017972">
    <property type="entry name" value="Cyt_P450_CS"/>
</dbReference>
<dbReference type="GO" id="GO:0020037">
    <property type="term" value="F:heme binding"/>
    <property type="evidence" value="ECO:0007669"/>
    <property type="project" value="InterPro"/>
</dbReference>
<dbReference type="PANTHER" id="PTHR47946:SF14">
    <property type="entry name" value="CYTOCHROME P450 FAMILY PROTEIN"/>
    <property type="match status" value="1"/>
</dbReference>
<keyword evidence="11" id="KW-1185">Reference proteome</keyword>
<evidence type="ECO:0000256" key="5">
    <source>
        <dbReference type="ARBA" id="ARBA00023002"/>
    </source>
</evidence>
<keyword evidence="5 8" id="KW-0560">Oxidoreductase</keyword>
<evidence type="ECO:0000313" key="10">
    <source>
        <dbReference type="EMBL" id="KAG6471115.1"/>
    </source>
</evidence>
<evidence type="ECO:0000256" key="6">
    <source>
        <dbReference type="ARBA" id="ARBA00023004"/>
    </source>
</evidence>
<dbReference type="FunFam" id="1.10.630.10:FF:000016">
    <property type="entry name" value="Cytochrome P450 78A5"/>
    <property type="match status" value="1"/>
</dbReference>
<reference evidence="10 11" key="1">
    <citation type="submission" date="2020-08" db="EMBL/GenBank/DDBJ databases">
        <title>Plant Genome Project.</title>
        <authorList>
            <person name="Zhang R.-G."/>
        </authorList>
    </citation>
    <scope>NUCLEOTIDE SEQUENCE [LARGE SCALE GENOMIC DNA]</scope>
    <source>
        <tissue evidence="10">Rhizome</tissue>
    </source>
</reference>
<evidence type="ECO:0000256" key="2">
    <source>
        <dbReference type="ARBA" id="ARBA00010617"/>
    </source>
</evidence>
<keyword evidence="9" id="KW-0812">Transmembrane</keyword>
<dbReference type="Pfam" id="PF00067">
    <property type="entry name" value="p450"/>
    <property type="match status" value="1"/>
</dbReference>
<evidence type="ECO:0000256" key="1">
    <source>
        <dbReference type="ARBA" id="ARBA00001971"/>
    </source>
</evidence>
<dbReference type="GO" id="GO:0016705">
    <property type="term" value="F:oxidoreductase activity, acting on paired donors, with incorporation or reduction of molecular oxygen"/>
    <property type="evidence" value="ECO:0007669"/>
    <property type="project" value="InterPro"/>
</dbReference>
<name>A0A8J5C2K1_ZINOF</name>
<keyword evidence="6 8" id="KW-0408">Iron</keyword>
<dbReference type="InterPro" id="IPR051996">
    <property type="entry name" value="Cytochrome_P450_78A"/>
</dbReference>
<proteinExistence type="inferred from homology"/>
<dbReference type="Proteomes" id="UP000734854">
    <property type="component" value="Unassembled WGS sequence"/>
</dbReference>
<comment type="cofactor">
    <cofactor evidence="1">
        <name>heme</name>
        <dbReference type="ChEBI" id="CHEBI:30413"/>
    </cofactor>
</comment>
<dbReference type="PANTHER" id="PTHR47946">
    <property type="entry name" value="CYTOCHROME P450 78A7-RELATED"/>
    <property type="match status" value="1"/>
</dbReference>
<gene>
    <name evidence="10" type="ORF">ZIOFF_072212</name>
</gene>
<evidence type="ECO:0000256" key="3">
    <source>
        <dbReference type="ARBA" id="ARBA00022617"/>
    </source>
</evidence>
<feature type="transmembrane region" description="Helical" evidence="9">
    <location>
        <begin position="20"/>
        <end position="39"/>
    </location>
</feature>
<dbReference type="InterPro" id="IPR001128">
    <property type="entry name" value="Cyt_P450"/>
</dbReference>
<dbReference type="AlphaFoldDB" id="A0A8J5C2K1"/>
<evidence type="ECO:0000256" key="7">
    <source>
        <dbReference type="ARBA" id="ARBA00023033"/>
    </source>
</evidence>
<keyword evidence="4 8" id="KW-0479">Metal-binding</keyword>
<comment type="caution">
    <text evidence="10">The sequence shown here is derived from an EMBL/GenBank/DDBJ whole genome shotgun (WGS) entry which is preliminary data.</text>
</comment>
<accession>A0A8J5C2K1</accession>
<evidence type="ECO:0000256" key="9">
    <source>
        <dbReference type="SAM" id="Phobius"/>
    </source>
</evidence>
<organism evidence="10 11">
    <name type="scientific">Zingiber officinale</name>
    <name type="common">Ginger</name>
    <name type="synonym">Amomum zingiber</name>
    <dbReference type="NCBI Taxonomy" id="94328"/>
    <lineage>
        <taxon>Eukaryota</taxon>
        <taxon>Viridiplantae</taxon>
        <taxon>Streptophyta</taxon>
        <taxon>Embryophyta</taxon>
        <taxon>Tracheophyta</taxon>
        <taxon>Spermatophyta</taxon>
        <taxon>Magnoliopsida</taxon>
        <taxon>Liliopsida</taxon>
        <taxon>Zingiberales</taxon>
        <taxon>Zingiberaceae</taxon>
        <taxon>Zingiber</taxon>
    </lineage>
</organism>